<feature type="region of interest" description="Disordered" evidence="1">
    <location>
        <begin position="1"/>
        <end position="133"/>
    </location>
</feature>
<dbReference type="GeneID" id="70243797"/>
<dbReference type="RefSeq" id="XP_046078522.1">
    <property type="nucleotide sequence ID" value="XM_046213510.1"/>
</dbReference>
<proteinExistence type="predicted"/>
<feature type="compositionally biased region" description="Basic and acidic residues" evidence="1">
    <location>
        <begin position="248"/>
        <end position="262"/>
    </location>
</feature>
<evidence type="ECO:0000313" key="2">
    <source>
        <dbReference type="EMBL" id="KAH8705901.1"/>
    </source>
</evidence>
<feature type="compositionally biased region" description="Acidic residues" evidence="1">
    <location>
        <begin position="22"/>
        <end position="35"/>
    </location>
</feature>
<sequence length="371" mass="42260">MASDDQSPNYFRPPPETYEIFADYEGDEAEDDDEEPNPHRPSHVAPKIPQSVQRGGPIHRMKNRPRTYARQSVFLRPITHRQQTTTTRREDIKRPAPSAGPSESLPQIPTLTQQGRLLPKAQSHRDDCDDGDEYAFPLPKQYKTSYAQVRTTTTSTQFSVFSTKDDKKKAKQIERLLQSEKTLRDFLAEFPNDTKVRGKIPQLEKYKQKLLGGDGLLNSAEIKWVYEAEKLVERRRVASEVKLFQEQTKAEEERASKKRTLDESQLGETSHPSTGGKTVPPGWRKRMKGKEIDGENSDEESDNGKHPSKGHKTLPAITTNNINFDVAKELEDDDKWQRRRRGESDESDGAKVESDDKDSDEECSDTSSDTD</sequence>
<gene>
    <name evidence="2" type="ORF">BGW36DRAFT_354290</name>
</gene>
<dbReference type="Proteomes" id="UP001201262">
    <property type="component" value="Unassembled WGS sequence"/>
</dbReference>
<name>A0AAD4L6A3_9EURO</name>
<protein>
    <submittedName>
        <fullName evidence="2">Uncharacterized protein</fullName>
    </submittedName>
</protein>
<feature type="compositionally biased region" description="Basic and acidic residues" evidence="1">
    <location>
        <begin position="342"/>
        <end position="354"/>
    </location>
</feature>
<dbReference type="EMBL" id="JAJTJA010000001">
    <property type="protein sequence ID" value="KAH8705901.1"/>
    <property type="molecule type" value="Genomic_DNA"/>
</dbReference>
<feature type="compositionally biased region" description="Polar residues" evidence="1">
    <location>
        <begin position="266"/>
        <end position="276"/>
    </location>
</feature>
<feature type="compositionally biased region" description="Acidic residues" evidence="1">
    <location>
        <begin position="355"/>
        <end position="371"/>
    </location>
</feature>
<evidence type="ECO:0000313" key="3">
    <source>
        <dbReference type="Proteomes" id="UP001201262"/>
    </source>
</evidence>
<feature type="compositionally biased region" description="Polar residues" evidence="1">
    <location>
        <begin position="104"/>
        <end position="115"/>
    </location>
</feature>
<comment type="caution">
    <text evidence="2">The sequence shown here is derived from an EMBL/GenBank/DDBJ whole genome shotgun (WGS) entry which is preliminary data.</text>
</comment>
<evidence type="ECO:0000256" key="1">
    <source>
        <dbReference type="SAM" id="MobiDB-lite"/>
    </source>
</evidence>
<reference evidence="2" key="1">
    <citation type="submission" date="2021-12" db="EMBL/GenBank/DDBJ databases">
        <title>Convergent genome expansion in fungi linked to evolution of root-endophyte symbiosis.</title>
        <authorList>
            <consortium name="DOE Joint Genome Institute"/>
            <person name="Ke Y.-H."/>
            <person name="Bonito G."/>
            <person name="Liao H.-L."/>
            <person name="Looney B."/>
            <person name="Rojas-Flechas A."/>
            <person name="Nash J."/>
            <person name="Hameed K."/>
            <person name="Schadt C."/>
            <person name="Martin F."/>
            <person name="Crous P.W."/>
            <person name="Miettinen O."/>
            <person name="Magnuson J.K."/>
            <person name="Labbe J."/>
            <person name="Jacobson D."/>
            <person name="Doktycz M.J."/>
            <person name="Veneault-Fourrey C."/>
            <person name="Kuo A."/>
            <person name="Mondo S."/>
            <person name="Calhoun S."/>
            <person name="Riley R."/>
            <person name="Ohm R."/>
            <person name="LaButti K."/>
            <person name="Andreopoulos B."/>
            <person name="Pangilinan J."/>
            <person name="Nolan M."/>
            <person name="Tritt A."/>
            <person name="Clum A."/>
            <person name="Lipzen A."/>
            <person name="Daum C."/>
            <person name="Barry K."/>
            <person name="Grigoriev I.V."/>
            <person name="Vilgalys R."/>
        </authorList>
    </citation>
    <scope>NUCLEOTIDE SEQUENCE</scope>
    <source>
        <strain evidence="2">PMI_201</strain>
    </source>
</reference>
<feature type="region of interest" description="Disordered" evidence="1">
    <location>
        <begin position="242"/>
        <end position="371"/>
    </location>
</feature>
<organism evidence="2 3">
    <name type="scientific">Talaromyces proteolyticus</name>
    <dbReference type="NCBI Taxonomy" id="1131652"/>
    <lineage>
        <taxon>Eukaryota</taxon>
        <taxon>Fungi</taxon>
        <taxon>Dikarya</taxon>
        <taxon>Ascomycota</taxon>
        <taxon>Pezizomycotina</taxon>
        <taxon>Eurotiomycetes</taxon>
        <taxon>Eurotiomycetidae</taxon>
        <taxon>Eurotiales</taxon>
        <taxon>Trichocomaceae</taxon>
        <taxon>Talaromyces</taxon>
        <taxon>Talaromyces sect. Bacilispori</taxon>
    </lineage>
</organism>
<keyword evidence="3" id="KW-1185">Reference proteome</keyword>
<dbReference type="AlphaFoldDB" id="A0AAD4L6A3"/>
<accession>A0AAD4L6A3</accession>
<feature type="compositionally biased region" description="Basic residues" evidence="1">
    <location>
        <begin position="57"/>
        <end position="67"/>
    </location>
</feature>